<evidence type="ECO:0000313" key="3">
    <source>
        <dbReference type="Proteomes" id="UP000280405"/>
    </source>
</evidence>
<feature type="domain" description="MaoC-like" evidence="1">
    <location>
        <begin position="9"/>
        <end position="111"/>
    </location>
</feature>
<protein>
    <submittedName>
        <fullName evidence="2">MaoC family dehydratase</fullName>
    </submittedName>
</protein>
<dbReference type="InterPro" id="IPR002539">
    <property type="entry name" value="MaoC-like_dom"/>
</dbReference>
<reference evidence="2 3" key="1">
    <citation type="submission" date="2018-09" db="EMBL/GenBank/DDBJ databases">
        <title>The draft genome of Acinetobacter spp. strains.</title>
        <authorList>
            <person name="Qin J."/>
            <person name="Feng Y."/>
            <person name="Zong Z."/>
        </authorList>
    </citation>
    <scope>NUCLEOTIDE SEQUENCE [LARGE SCALE GENOMIC DNA]</scope>
    <source>
        <strain evidence="2 3">WCHAc060115</strain>
    </source>
</reference>
<dbReference type="SUPFAM" id="SSF54637">
    <property type="entry name" value="Thioesterase/thiol ester dehydrase-isomerase"/>
    <property type="match status" value="1"/>
</dbReference>
<dbReference type="InterPro" id="IPR050965">
    <property type="entry name" value="UPF0336/Enoyl-CoA_hydratase"/>
</dbReference>
<proteinExistence type="predicted"/>
<dbReference type="Proteomes" id="UP000280405">
    <property type="component" value="Unassembled WGS sequence"/>
</dbReference>
<gene>
    <name evidence="2" type="ORF">D7V20_13430</name>
</gene>
<sequence>MLLISEYKKGMTAELTREFSSDDVNIFSQLSGDINPVHLDDNYAKQTMFGARIVHGALVSSIFSTIFANTLPGAGCIYLKSENKFLKPIYLNEIVHFKVEVFDVISDRKKVIFKTSAISRNVECVVGTAELYIPN</sequence>
<dbReference type="RefSeq" id="WP_120384705.1">
    <property type="nucleotide sequence ID" value="NZ_RAXT01000034.1"/>
</dbReference>
<dbReference type="Pfam" id="PF01575">
    <property type="entry name" value="MaoC_dehydratas"/>
    <property type="match status" value="1"/>
</dbReference>
<accession>A0A3A8EQJ4</accession>
<dbReference type="AlphaFoldDB" id="A0A3A8EQJ4"/>
<dbReference type="PANTHER" id="PTHR43437:SF3">
    <property type="entry name" value="HYDROXYACYL-THIOESTER DEHYDRATASE TYPE 2, MITOCHONDRIAL"/>
    <property type="match status" value="1"/>
</dbReference>
<dbReference type="Gene3D" id="3.10.129.10">
    <property type="entry name" value="Hotdog Thioesterase"/>
    <property type="match status" value="1"/>
</dbReference>
<evidence type="ECO:0000259" key="1">
    <source>
        <dbReference type="Pfam" id="PF01575"/>
    </source>
</evidence>
<dbReference type="EMBL" id="RAXT01000034">
    <property type="protein sequence ID" value="RKG36795.1"/>
    <property type="molecule type" value="Genomic_DNA"/>
</dbReference>
<dbReference type="InterPro" id="IPR029069">
    <property type="entry name" value="HotDog_dom_sf"/>
</dbReference>
<dbReference type="GO" id="GO:0019171">
    <property type="term" value="F:(3R)-hydroxyacyl-[acyl-carrier-protein] dehydratase activity"/>
    <property type="evidence" value="ECO:0007669"/>
    <property type="project" value="TreeGrafter"/>
</dbReference>
<dbReference type="CDD" id="cd03449">
    <property type="entry name" value="R_hydratase"/>
    <property type="match status" value="1"/>
</dbReference>
<dbReference type="PANTHER" id="PTHR43437">
    <property type="entry name" value="HYDROXYACYL-THIOESTER DEHYDRATASE TYPE 2, MITOCHONDRIAL-RELATED"/>
    <property type="match status" value="1"/>
</dbReference>
<organism evidence="2 3">
    <name type="scientific">Acinetobacter rongchengensis</name>
    <dbReference type="NCBI Taxonomy" id="2419601"/>
    <lineage>
        <taxon>Bacteria</taxon>
        <taxon>Pseudomonadati</taxon>
        <taxon>Pseudomonadota</taxon>
        <taxon>Gammaproteobacteria</taxon>
        <taxon>Moraxellales</taxon>
        <taxon>Moraxellaceae</taxon>
        <taxon>Acinetobacter</taxon>
    </lineage>
</organism>
<evidence type="ECO:0000313" key="2">
    <source>
        <dbReference type="EMBL" id="RKG36795.1"/>
    </source>
</evidence>
<dbReference type="GO" id="GO:0006633">
    <property type="term" value="P:fatty acid biosynthetic process"/>
    <property type="evidence" value="ECO:0007669"/>
    <property type="project" value="TreeGrafter"/>
</dbReference>
<comment type="caution">
    <text evidence="2">The sequence shown here is derived from an EMBL/GenBank/DDBJ whole genome shotgun (WGS) entry which is preliminary data.</text>
</comment>
<dbReference type="OrthoDB" id="5358891at2"/>
<keyword evidence="3" id="KW-1185">Reference proteome</keyword>
<name>A0A3A8EQJ4_9GAMM</name>